<comment type="caution">
    <text evidence="2">The sequence shown here is derived from an EMBL/GenBank/DDBJ whole genome shotgun (WGS) entry which is preliminary data.</text>
</comment>
<proteinExistence type="predicted"/>
<reference evidence="2 3" key="1">
    <citation type="submission" date="2013-02" db="EMBL/GenBank/DDBJ databases">
        <title>A novel strain isolated from Lonar lake, Maharashtra, India.</title>
        <authorList>
            <person name="Singh A."/>
        </authorList>
    </citation>
    <scope>NUCLEOTIDE SEQUENCE [LARGE SCALE GENOMIC DNA]</scope>
    <source>
        <strain evidence="2 3">AK24</strain>
    </source>
</reference>
<organism evidence="2 3">
    <name type="scientific">Lunatimonas lonarensis</name>
    <dbReference type="NCBI Taxonomy" id="1232681"/>
    <lineage>
        <taxon>Bacteria</taxon>
        <taxon>Pseudomonadati</taxon>
        <taxon>Bacteroidota</taxon>
        <taxon>Cytophagia</taxon>
        <taxon>Cytophagales</taxon>
        <taxon>Cyclobacteriaceae</taxon>
    </lineage>
</organism>
<feature type="compositionally biased region" description="Polar residues" evidence="1">
    <location>
        <begin position="67"/>
        <end position="81"/>
    </location>
</feature>
<accession>R7ZSF4</accession>
<evidence type="ECO:0000256" key="1">
    <source>
        <dbReference type="SAM" id="MobiDB-lite"/>
    </source>
</evidence>
<protein>
    <submittedName>
        <fullName evidence="2">Uncharacterized protein</fullName>
    </submittedName>
</protein>
<name>R7ZSF4_9BACT</name>
<dbReference type="EMBL" id="AQHR01000068">
    <property type="protein sequence ID" value="EON77017.1"/>
    <property type="molecule type" value="Genomic_DNA"/>
</dbReference>
<feature type="region of interest" description="Disordered" evidence="1">
    <location>
        <begin position="67"/>
        <end position="89"/>
    </location>
</feature>
<sequence length="89" mass="10051">MLINSFFIDRFETVNGPKIQKYPGSLPIKSAIRLEYTLIQANFAHPKIRHYLLDGVPWKSGLLSINGENGSLHETLSTNEIEPTKGRRA</sequence>
<dbReference type="STRING" id="1232681.ADIS_2466"/>
<evidence type="ECO:0000313" key="2">
    <source>
        <dbReference type="EMBL" id="EON77017.1"/>
    </source>
</evidence>
<dbReference type="Proteomes" id="UP000013909">
    <property type="component" value="Unassembled WGS sequence"/>
</dbReference>
<keyword evidence="3" id="KW-1185">Reference proteome</keyword>
<dbReference type="AlphaFoldDB" id="R7ZSF4"/>
<evidence type="ECO:0000313" key="3">
    <source>
        <dbReference type="Proteomes" id="UP000013909"/>
    </source>
</evidence>
<gene>
    <name evidence="2" type="ORF">ADIS_2466</name>
</gene>